<proteinExistence type="predicted"/>
<gene>
    <name evidence="1" type="ORF">ACFQ5X_47750</name>
</gene>
<accession>A0ABW3XUY9</accession>
<sequence>MKGDAEGEAGALMVLHAVALYEAAVFALRPGGVSPAERELRRFVAYRFAAREGLPQLVRVAAAEALGAIEQGQDPKQAQAAVWTLNEAVRDCRRGFIHLNNDQAS</sequence>
<name>A0ABW3XUY9_9ACTN</name>
<dbReference type="Proteomes" id="UP001597058">
    <property type="component" value="Unassembled WGS sequence"/>
</dbReference>
<dbReference type="RefSeq" id="WP_381331231.1">
    <property type="nucleotide sequence ID" value="NZ_JBHTMM010000190.1"/>
</dbReference>
<evidence type="ECO:0000313" key="2">
    <source>
        <dbReference type="Proteomes" id="UP001597058"/>
    </source>
</evidence>
<protein>
    <recommendedName>
        <fullName evidence="3">HEAT repeat domain-containing protein</fullName>
    </recommendedName>
</protein>
<reference evidence="2" key="1">
    <citation type="journal article" date="2019" name="Int. J. Syst. Evol. Microbiol.">
        <title>The Global Catalogue of Microorganisms (GCM) 10K type strain sequencing project: providing services to taxonomists for standard genome sequencing and annotation.</title>
        <authorList>
            <consortium name="The Broad Institute Genomics Platform"/>
            <consortium name="The Broad Institute Genome Sequencing Center for Infectious Disease"/>
            <person name="Wu L."/>
            <person name="Ma J."/>
        </authorList>
    </citation>
    <scope>NUCLEOTIDE SEQUENCE [LARGE SCALE GENOMIC DNA]</scope>
    <source>
        <strain evidence="2">CGMCC 4.7020</strain>
    </source>
</reference>
<keyword evidence="2" id="KW-1185">Reference proteome</keyword>
<dbReference type="EMBL" id="JBHTMM010000190">
    <property type="protein sequence ID" value="MFD1313392.1"/>
    <property type="molecule type" value="Genomic_DNA"/>
</dbReference>
<organism evidence="1 2">
    <name type="scientific">Streptomyces kaempferi</name>
    <dbReference type="NCBI Taxonomy" id="333725"/>
    <lineage>
        <taxon>Bacteria</taxon>
        <taxon>Bacillati</taxon>
        <taxon>Actinomycetota</taxon>
        <taxon>Actinomycetes</taxon>
        <taxon>Kitasatosporales</taxon>
        <taxon>Streptomycetaceae</taxon>
        <taxon>Streptomyces</taxon>
    </lineage>
</organism>
<evidence type="ECO:0008006" key="3">
    <source>
        <dbReference type="Google" id="ProtNLM"/>
    </source>
</evidence>
<comment type="caution">
    <text evidence="1">The sequence shown here is derived from an EMBL/GenBank/DDBJ whole genome shotgun (WGS) entry which is preliminary data.</text>
</comment>
<evidence type="ECO:0000313" key="1">
    <source>
        <dbReference type="EMBL" id="MFD1313392.1"/>
    </source>
</evidence>